<dbReference type="PROSITE" id="PS50943">
    <property type="entry name" value="HTH_CROC1"/>
    <property type="match status" value="1"/>
</dbReference>
<dbReference type="Pfam" id="PF01381">
    <property type="entry name" value="HTH_3"/>
    <property type="match status" value="1"/>
</dbReference>
<keyword evidence="1" id="KW-0238">DNA-binding</keyword>
<dbReference type="InterPro" id="IPR010982">
    <property type="entry name" value="Lambda_DNA-bd_dom_sf"/>
</dbReference>
<dbReference type="Gene3D" id="1.10.260.40">
    <property type="entry name" value="lambda repressor-like DNA-binding domains"/>
    <property type="match status" value="1"/>
</dbReference>
<organism evidence="3">
    <name type="scientific">freshwater metagenome</name>
    <dbReference type="NCBI Taxonomy" id="449393"/>
    <lineage>
        <taxon>unclassified sequences</taxon>
        <taxon>metagenomes</taxon>
        <taxon>ecological metagenomes</taxon>
    </lineage>
</organism>
<dbReference type="GO" id="GO:0003677">
    <property type="term" value="F:DNA binding"/>
    <property type="evidence" value="ECO:0007669"/>
    <property type="project" value="UniProtKB-KW"/>
</dbReference>
<evidence type="ECO:0000259" key="2">
    <source>
        <dbReference type="PROSITE" id="PS50943"/>
    </source>
</evidence>
<gene>
    <name evidence="3" type="ORF">UFOPK2958_00742</name>
</gene>
<dbReference type="InterPro" id="IPR050807">
    <property type="entry name" value="TransReg_Diox_bact_type"/>
</dbReference>
<dbReference type="InterPro" id="IPR001387">
    <property type="entry name" value="Cro/C1-type_HTH"/>
</dbReference>
<name>A0A6J6WLK8_9ZZZZ</name>
<dbReference type="GO" id="GO:0005829">
    <property type="term" value="C:cytosol"/>
    <property type="evidence" value="ECO:0007669"/>
    <property type="project" value="TreeGrafter"/>
</dbReference>
<feature type="domain" description="HTH cro/C1-type" evidence="2">
    <location>
        <begin position="12"/>
        <end position="66"/>
    </location>
</feature>
<reference evidence="3" key="1">
    <citation type="submission" date="2020-05" db="EMBL/GenBank/DDBJ databases">
        <authorList>
            <person name="Chiriac C."/>
            <person name="Salcher M."/>
            <person name="Ghai R."/>
            <person name="Kavagutti S V."/>
        </authorList>
    </citation>
    <scope>NUCLEOTIDE SEQUENCE</scope>
</reference>
<proteinExistence type="predicted"/>
<dbReference type="SUPFAM" id="SSF47413">
    <property type="entry name" value="lambda repressor-like DNA-binding domains"/>
    <property type="match status" value="1"/>
</dbReference>
<dbReference type="PANTHER" id="PTHR46797:SF1">
    <property type="entry name" value="METHYLPHOSPHONATE SYNTHASE"/>
    <property type="match status" value="1"/>
</dbReference>
<dbReference type="AlphaFoldDB" id="A0A6J6WLK8"/>
<evidence type="ECO:0000256" key="1">
    <source>
        <dbReference type="ARBA" id="ARBA00023125"/>
    </source>
</evidence>
<dbReference type="GO" id="GO:0003700">
    <property type="term" value="F:DNA-binding transcription factor activity"/>
    <property type="evidence" value="ECO:0007669"/>
    <property type="project" value="TreeGrafter"/>
</dbReference>
<dbReference type="CDD" id="cd00093">
    <property type="entry name" value="HTH_XRE"/>
    <property type="match status" value="1"/>
</dbReference>
<accession>A0A6J6WLK8</accession>
<dbReference type="PANTHER" id="PTHR46797">
    <property type="entry name" value="HTH-TYPE TRANSCRIPTIONAL REGULATOR"/>
    <property type="match status" value="1"/>
</dbReference>
<evidence type="ECO:0000313" key="3">
    <source>
        <dbReference type="EMBL" id="CAB4784265.1"/>
    </source>
</evidence>
<dbReference type="EMBL" id="CAFAAB010000072">
    <property type="protein sequence ID" value="CAB4784265.1"/>
    <property type="molecule type" value="Genomic_DNA"/>
</dbReference>
<sequence>MSENREGLGGFIHEHRAKAQISLRKLGELAGVSNVYLSQIEANLRRPSADILQRIAKGLQISAESLYVQAGILDEERQGSTEVSIQSDARLTESQRQALLTILRSFLADNAPAAKDETA</sequence>
<protein>
    <submittedName>
        <fullName evidence="3">Unannotated protein</fullName>
    </submittedName>
</protein>
<dbReference type="SMART" id="SM00530">
    <property type="entry name" value="HTH_XRE"/>
    <property type="match status" value="1"/>
</dbReference>